<sequence>MEKVLSQLIDKIDFKRLKQDELAKVLGISGGSFSKNLSGKRQFNFWNVVKLLNILCEDDMMKKKDLIHRFSIVTTSKKNSRIAMEYANALGDLELLELMIEKEKKSSLAINREWAYVYELVWKRGKGNLTGTSFLEELEHRKNSRKIKTKEMQVLLGILTFYTMYDLERFNSLFDYAEVLQPEVNNIEDDFIRTAYTMRIKEGLAYAYLTAEKIEECRSLCHEIINTNDENNCLLILKASAFVYLGESYMMEDYSKSEWHIKEALSVLGDCPFERMAKRRKNILNTYAFLKLIYGKQVDFIEECGEAEKAFNEIVNGDKEVAKKILNDLKIKNVELSAMQTCILGIANDDTELVNKAIKMYECAGNIFYSKFAKILLVDINRYGTIYKGDVK</sequence>
<name>A0A9X6R3D4_BACTJ</name>
<evidence type="ECO:0008006" key="3">
    <source>
        <dbReference type="Google" id="ProtNLM"/>
    </source>
</evidence>
<dbReference type="EMBL" id="MOOS01000047">
    <property type="protein sequence ID" value="OUB75314.1"/>
    <property type="molecule type" value="Genomic_DNA"/>
</dbReference>
<dbReference type="RefSeq" id="WP_086403816.1">
    <property type="nucleotide sequence ID" value="NZ_MOOS01000047.1"/>
</dbReference>
<evidence type="ECO:0000313" key="2">
    <source>
        <dbReference type="Proteomes" id="UP000194853"/>
    </source>
</evidence>
<dbReference type="Pfam" id="PF22871">
    <property type="entry name" value="AimR"/>
    <property type="match status" value="1"/>
</dbReference>
<proteinExistence type="predicted"/>
<dbReference type="SUPFAM" id="SSF47413">
    <property type="entry name" value="lambda repressor-like DNA-binding domains"/>
    <property type="match status" value="1"/>
</dbReference>
<accession>A0A9X6R3D4</accession>
<organism evidence="1 2">
    <name type="scientific">Bacillus thuringiensis subsp. jegathesan</name>
    <dbReference type="NCBI Taxonomy" id="56955"/>
    <lineage>
        <taxon>Bacteria</taxon>
        <taxon>Bacillati</taxon>
        <taxon>Bacillota</taxon>
        <taxon>Bacilli</taxon>
        <taxon>Bacillales</taxon>
        <taxon>Bacillaceae</taxon>
        <taxon>Bacillus</taxon>
        <taxon>Bacillus cereus group</taxon>
    </lineage>
</organism>
<dbReference type="NCBIfam" id="NF038310">
    <property type="entry name" value="lysogeny_AimR"/>
    <property type="match status" value="1"/>
</dbReference>
<gene>
    <name evidence="1" type="ORF">BK750_06160</name>
</gene>
<dbReference type="InterPro" id="IPR047705">
    <property type="entry name" value="AimR-like"/>
</dbReference>
<reference evidence="1 2" key="1">
    <citation type="submission" date="2016-10" db="EMBL/GenBank/DDBJ databases">
        <title>Comparative genomics of Bacillus thuringiensis reveals a path to pathogens against multiple invertebrate hosts.</title>
        <authorList>
            <person name="Zheng J."/>
            <person name="Gao Q."/>
            <person name="Liu H."/>
            <person name="Peng D."/>
            <person name="Ruan L."/>
            <person name="Sun M."/>
        </authorList>
    </citation>
    <scope>NUCLEOTIDE SEQUENCE [LARGE SCALE GENOMIC DNA]</scope>
    <source>
        <strain evidence="1">BGSC 4CF1</strain>
    </source>
</reference>
<dbReference type="InterPro" id="IPR010982">
    <property type="entry name" value="Lambda_DNA-bd_dom_sf"/>
</dbReference>
<protein>
    <recommendedName>
        <fullName evidence="3">Prophage helix-turn-helix protein</fullName>
    </recommendedName>
</protein>
<comment type="caution">
    <text evidence="1">The sequence shown here is derived from an EMBL/GenBank/DDBJ whole genome shotgun (WGS) entry which is preliminary data.</text>
</comment>
<dbReference type="Proteomes" id="UP000194853">
    <property type="component" value="Unassembled WGS sequence"/>
</dbReference>
<dbReference type="GO" id="GO:0003677">
    <property type="term" value="F:DNA binding"/>
    <property type="evidence" value="ECO:0007669"/>
    <property type="project" value="InterPro"/>
</dbReference>
<dbReference type="AlphaFoldDB" id="A0A9X6R3D4"/>
<evidence type="ECO:0000313" key="1">
    <source>
        <dbReference type="EMBL" id="OUB75314.1"/>
    </source>
</evidence>